<evidence type="ECO:0000313" key="4">
    <source>
        <dbReference type="Proteomes" id="UP000481153"/>
    </source>
</evidence>
<evidence type="ECO:0000256" key="1">
    <source>
        <dbReference type="SAM" id="MobiDB-lite"/>
    </source>
</evidence>
<dbReference type="VEuPathDB" id="FungiDB:AeMF1_008941"/>
<protein>
    <recommendedName>
        <fullName evidence="2">GAF domain-containing protein</fullName>
    </recommendedName>
</protein>
<feature type="domain" description="GAF" evidence="2">
    <location>
        <begin position="113"/>
        <end position="243"/>
    </location>
</feature>
<dbReference type="EMBL" id="VJMJ01000089">
    <property type="protein sequence ID" value="KAF0736423.1"/>
    <property type="molecule type" value="Genomic_DNA"/>
</dbReference>
<name>A0A6G0X914_9STRA</name>
<dbReference type="Pfam" id="PF01590">
    <property type="entry name" value="GAF"/>
    <property type="match status" value="1"/>
</dbReference>
<dbReference type="InterPro" id="IPR003018">
    <property type="entry name" value="GAF"/>
</dbReference>
<gene>
    <name evidence="3" type="ORF">Ae201684_007442</name>
</gene>
<dbReference type="Gene3D" id="3.30.450.40">
    <property type="match status" value="1"/>
</dbReference>
<comment type="caution">
    <text evidence="3">The sequence shown here is derived from an EMBL/GenBank/DDBJ whole genome shotgun (WGS) entry which is preliminary data.</text>
</comment>
<dbReference type="PANTHER" id="PTHR43102:SF2">
    <property type="entry name" value="GAF DOMAIN-CONTAINING PROTEIN"/>
    <property type="match status" value="1"/>
</dbReference>
<feature type="region of interest" description="Disordered" evidence="1">
    <location>
        <begin position="57"/>
        <end position="76"/>
    </location>
</feature>
<reference evidence="3 4" key="1">
    <citation type="submission" date="2019-07" db="EMBL/GenBank/DDBJ databases">
        <title>Genomics analysis of Aphanomyces spp. identifies a new class of oomycete effector associated with host adaptation.</title>
        <authorList>
            <person name="Gaulin E."/>
        </authorList>
    </citation>
    <scope>NUCLEOTIDE SEQUENCE [LARGE SCALE GENOMIC DNA]</scope>
    <source>
        <strain evidence="3 4">ATCC 201684</strain>
    </source>
</reference>
<keyword evidence="4" id="KW-1185">Reference proteome</keyword>
<sequence length="283" mass="31190">MCGEVVCGSCTRIVLLRSPTRERNAKVCVDCYAQELVNEYAMRVTASDLAVWRPSRGIPNGTRSDGQDCPRLSLQPPTPRVRLTSMASTSSDSNQADRVASVKSLCVEKSAPLLRRMMEVVASTFDCPMAFVSIVDDLAEWIPVQVGFHGLYLSKMNSLGMQVIWDRTPMTIHDADADSRFHSHPWVQGPLHVRYFVAAPVLHHNTGHVVGYVAIMDTEPRAVSSSRDAAKLTIIAKDVAAALDPAFWEAREPQNEATLLQLNWMDHEVGGIVTRFSARASIA</sequence>
<evidence type="ECO:0000313" key="3">
    <source>
        <dbReference type="EMBL" id="KAF0736423.1"/>
    </source>
</evidence>
<dbReference type="Proteomes" id="UP000481153">
    <property type="component" value="Unassembled WGS sequence"/>
</dbReference>
<dbReference type="SUPFAM" id="SSF57903">
    <property type="entry name" value="FYVE/PHD zinc finger"/>
    <property type="match status" value="1"/>
</dbReference>
<organism evidence="3 4">
    <name type="scientific">Aphanomyces euteiches</name>
    <dbReference type="NCBI Taxonomy" id="100861"/>
    <lineage>
        <taxon>Eukaryota</taxon>
        <taxon>Sar</taxon>
        <taxon>Stramenopiles</taxon>
        <taxon>Oomycota</taxon>
        <taxon>Saprolegniomycetes</taxon>
        <taxon>Saprolegniales</taxon>
        <taxon>Verrucalvaceae</taxon>
        <taxon>Aphanomyces</taxon>
    </lineage>
</organism>
<evidence type="ECO:0000259" key="2">
    <source>
        <dbReference type="Pfam" id="PF01590"/>
    </source>
</evidence>
<accession>A0A6G0X914</accession>
<dbReference type="InterPro" id="IPR029016">
    <property type="entry name" value="GAF-like_dom_sf"/>
</dbReference>
<dbReference type="SUPFAM" id="SSF55781">
    <property type="entry name" value="GAF domain-like"/>
    <property type="match status" value="1"/>
</dbReference>
<dbReference type="PANTHER" id="PTHR43102">
    <property type="entry name" value="SLR1143 PROTEIN"/>
    <property type="match status" value="1"/>
</dbReference>
<dbReference type="InterPro" id="IPR011011">
    <property type="entry name" value="Znf_FYVE_PHD"/>
</dbReference>
<proteinExistence type="predicted"/>
<dbReference type="AlphaFoldDB" id="A0A6G0X914"/>